<keyword evidence="3" id="KW-1185">Reference proteome</keyword>
<evidence type="ECO:0000313" key="2">
    <source>
        <dbReference type="EMBL" id="AHB36376.1"/>
    </source>
</evidence>
<sequence>MYVRKIIVNNFIMPGKQTFVFDDDQKLIDGEFYNVEDLKLINEMFNGKWLESTLSFEKYYPKFLKKIPDMDLQLDALIEFTDEELMKLNVIMKSSYLKLIKSKLWFYSIKCTYPYIFPIVSLKPAEFADDKTIGIGNHYDKFTKYNSSKKDLLTVTGMNAVGLLREKYFEYSKMPIEKTDILLHKQYLEVLKSTFRNDEQFIKKLGQIVFNMDDGDVLNYGDQAEFFFQNKAFEEFIDSIPLMRNEPKIREDFCEMLYECYFRDIQWIYTIKSSNDALEIKQLVFDSYCENAIYTKEFMNLFNFKLHDDSDKEALLFKKLVINDDDLLDQDKEPFNIFDKKNKKFVYQEIVVDEPKEVKKNQNAIKQEKIRIKKEKENRKKQRKKIKQENKIREKKKKLDIKRNIQNKKKDLKRQLKRLSKKR</sequence>
<name>V5RJT5_SPIAP</name>
<reference evidence="2 3" key="1">
    <citation type="journal article" date="2014" name="Genome Announc.">
        <title>Complete Genome Sequence of Spiroplasma apis B31T (ATCC 33834), a Bacterium Associated with May Disease of Honeybees (Apis mellifera).</title>
        <authorList>
            <person name="Ku C."/>
            <person name="Lo W.S."/>
            <person name="Chen L.L."/>
            <person name="Kuo C.H."/>
        </authorList>
    </citation>
    <scope>NUCLEOTIDE SEQUENCE [LARGE SCALE GENOMIC DNA]</scope>
    <source>
        <strain evidence="2">B31</strain>
    </source>
</reference>
<dbReference type="RefSeq" id="WP_023789400.1">
    <property type="nucleotide sequence ID" value="NC_022998.1"/>
</dbReference>
<dbReference type="HOGENOM" id="CLU_047559_0_0_14"/>
<feature type="compositionally biased region" description="Basic residues" evidence="1">
    <location>
        <begin position="393"/>
        <end position="423"/>
    </location>
</feature>
<dbReference type="AlphaFoldDB" id="V5RJT5"/>
<dbReference type="Proteomes" id="UP000018550">
    <property type="component" value="Chromosome"/>
</dbReference>
<evidence type="ECO:0000313" key="3">
    <source>
        <dbReference type="Proteomes" id="UP000018550"/>
    </source>
</evidence>
<accession>V5RJT5</accession>
<feature type="region of interest" description="Disordered" evidence="1">
    <location>
        <begin position="369"/>
        <end position="423"/>
    </location>
</feature>
<dbReference type="PATRIC" id="fig|1276258.3.peg.538"/>
<gene>
    <name evidence="2" type="ORF">SAPIS_v1c05310</name>
</gene>
<dbReference type="EMBL" id="CP006682">
    <property type="protein sequence ID" value="AHB36376.1"/>
    <property type="molecule type" value="Genomic_DNA"/>
</dbReference>
<organism evidence="2 3">
    <name type="scientific">Spiroplasma apis B31</name>
    <dbReference type="NCBI Taxonomy" id="1276258"/>
    <lineage>
        <taxon>Bacteria</taxon>
        <taxon>Bacillati</taxon>
        <taxon>Mycoplasmatota</taxon>
        <taxon>Mollicutes</taxon>
        <taxon>Entomoplasmatales</taxon>
        <taxon>Spiroplasmataceae</taxon>
        <taxon>Spiroplasma</taxon>
    </lineage>
</organism>
<evidence type="ECO:0000256" key="1">
    <source>
        <dbReference type="SAM" id="MobiDB-lite"/>
    </source>
</evidence>
<proteinExistence type="predicted"/>
<protein>
    <submittedName>
        <fullName evidence="2">Uncharacterized protein</fullName>
    </submittedName>
</protein>
<dbReference type="KEGG" id="sapi:SAPIS_v1c05310"/>
<feature type="compositionally biased region" description="Basic and acidic residues" evidence="1">
    <location>
        <begin position="369"/>
        <end position="378"/>
    </location>
</feature>
<dbReference type="OrthoDB" id="388193at2"/>